<feature type="region of interest" description="Disordered" evidence="4">
    <location>
        <begin position="652"/>
        <end position="671"/>
    </location>
</feature>
<dbReference type="OrthoDB" id="442863at2759"/>
<evidence type="ECO:0000256" key="4">
    <source>
        <dbReference type="SAM" id="MobiDB-lite"/>
    </source>
</evidence>
<name>A0A8T9CCZ9_9HELO</name>
<feature type="compositionally biased region" description="Polar residues" evidence="4">
    <location>
        <begin position="24"/>
        <end position="33"/>
    </location>
</feature>
<dbReference type="Pfam" id="PF08170">
    <property type="entry name" value="POPLD"/>
    <property type="match status" value="1"/>
</dbReference>
<feature type="compositionally biased region" description="Basic residues" evidence="4">
    <location>
        <begin position="97"/>
        <end position="114"/>
    </location>
</feature>
<gene>
    <name evidence="8" type="primary">POP1</name>
    <name evidence="8" type="ORF">LSUE1_G002656</name>
</gene>
<dbReference type="GO" id="GO:0005655">
    <property type="term" value="C:nucleolar ribonuclease P complex"/>
    <property type="evidence" value="ECO:0007669"/>
    <property type="project" value="InterPro"/>
</dbReference>
<accession>A0A8T9CCZ9</accession>
<feature type="domain" description="Pop1 N-terminal" evidence="5">
    <location>
        <begin position="63"/>
        <end position="264"/>
    </location>
</feature>
<comment type="subcellular location">
    <subcellularLocation>
        <location evidence="1">Nucleus</location>
    </subcellularLocation>
</comment>
<evidence type="ECO:0000256" key="3">
    <source>
        <dbReference type="ARBA" id="ARBA00023242"/>
    </source>
</evidence>
<keyword evidence="2" id="KW-0819">tRNA processing</keyword>
<comment type="caution">
    <text evidence="8">The sequence shown here is derived from an EMBL/GenBank/DDBJ whole genome shotgun (WGS) entry which is preliminary data.</text>
</comment>
<protein>
    <submittedName>
        <fullName evidence="8">Ribonucleases P/MRP protein subunit POP1</fullName>
    </submittedName>
</protein>
<dbReference type="Pfam" id="PF06978">
    <property type="entry name" value="POP1_N"/>
    <property type="match status" value="1"/>
</dbReference>
<dbReference type="GO" id="GO:0001682">
    <property type="term" value="P:tRNA 5'-leader removal"/>
    <property type="evidence" value="ECO:0007669"/>
    <property type="project" value="InterPro"/>
</dbReference>
<feature type="region of interest" description="Disordered" evidence="4">
    <location>
        <begin position="1"/>
        <end position="39"/>
    </location>
</feature>
<evidence type="ECO:0000259" key="5">
    <source>
        <dbReference type="Pfam" id="PF06978"/>
    </source>
</evidence>
<dbReference type="PANTHER" id="PTHR22731:SF3">
    <property type="entry name" value="RIBONUCLEASES P_MRP PROTEIN SUBUNIT POP1"/>
    <property type="match status" value="1"/>
</dbReference>
<evidence type="ECO:0000259" key="7">
    <source>
        <dbReference type="Pfam" id="PF22770"/>
    </source>
</evidence>
<dbReference type="InterPro" id="IPR039182">
    <property type="entry name" value="Pop1"/>
</dbReference>
<dbReference type="InterPro" id="IPR055079">
    <property type="entry name" value="POP1_C"/>
</dbReference>
<dbReference type="AlphaFoldDB" id="A0A8T9CCZ9"/>
<keyword evidence="3" id="KW-0539">Nucleus</keyword>
<organism evidence="8 9">
    <name type="scientific">Lachnellula suecica</name>
    <dbReference type="NCBI Taxonomy" id="602035"/>
    <lineage>
        <taxon>Eukaryota</taxon>
        <taxon>Fungi</taxon>
        <taxon>Dikarya</taxon>
        <taxon>Ascomycota</taxon>
        <taxon>Pezizomycotina</taxon>
        <taxon>Leotiomycetes</taxon>
        <taxon>Helotiales</taxon>
        <taxon>Lachnaceae</taxon>
        <taxon>Lachnellula</taxon>
    </lineage>
</organism>
<evidence type="ECO:0000313" key="8">
    <source>
        <dbReference type="EMBL" id="TVY83146.1"/>
    </source>
</evidence>
<dbReference type="Pfam" id="PF22770">
    <property type="entry name" value="POP1_C"/>
    <property type="match status" value="1"/>
</dbReference>
<proteinExistence type="predicted"/>
<dbReference type="PANTHER" id="PTHR22731">
    <property type="entry name" value="RIBONUCLEASES P/MRP PROTEIN SUBUNIT POP1"/>
    <property type="match status" value="1"/>
</dbReference>
<feature type="region of interest" description="Disordered" evidence="4">
    <location>
        <begin position="76"/>
        <end position="142"/>
    </location>
</feature>
<evidence type="ECO:0000256" key="1">
    <source>
        <dbReference type="ARBA" id="ARBA00004123"/>
    </source>
</evidence>
<feature type="compositionally biased region" description="Basic and acidic residues" evidence="4">
    <location>
        <begin position="601"/>
        <end position="615"/>
    </location>
</feature>
<dbReference type="GO" id="GO:0000172">
    <property type="term" value="C:ribonuclease MRP complex"/>
    <property type="evidence" value="ECO:0007669"/>
    <property type="project" value="InterPro"/>
</dbReference>
<evidence type="ECO:0000256" key="2">
    <source>
        <dbReference type="ARBA" id="ARBA00022694"/>
    </source>
</evidence>
<feature type="domain" description="POPLD" evidence="6">
    <location>
        <begin position="538"/>
        <end position="643"/>
    </location>
</feature>
<feature type="compositionally biased region" description="Polar residues" evidence="4">
    <location>
        <begin position="653"/>
        <end position="662"/>
    </location>
</feature>
<feature type="region of interest" description="Disordered" evidence="4">
    <location>
        <begin position="492"/>
        <end position="513"/>
    </location>
</feature>
<dbReference type="Proteomes" id="UP000469558">
    <property type="component" value="Unassembled WGS sequence"/>
</dbReference>
<dbReference type="InterPro" id="IPR012590">
    <property type="entry name" value="POPLD_dom"/>
</dbReference>
<reference evidence="8 9" key="1">
    <citation type="submission" date="2018-05" db="EMBL/GenBank/DDBJ databases">
        <title>Genome sequencing and assembly of the regulated plant pathogen Lachnellula willkommii and related sister species for the development of diagnostic species identification markers.</title>
        <authorList>
            <person name="Giroux E."/>
            <person name="Bilodeau G."/>
        </authorList>
    </citation>
    <scope>NUCLEOTIDE SEQUENCE [LARGE SCALE GENOMIC DNA]</scope>
    <source>
        <strain evidence="8 9">CBS 268.59</strain>
    </source>
</reference>
<feature type="region of interest" description="Disordered" evidence="4">
    <location>
        <begin position="596"/>
        <end position="615"/>
    </location>
</feature>
<evidence type="ECO:0000313" key="9">
    <source>
        <dbReference type="Proteomes" id="UP000469558"/>
    </source>
</evidence>
<keyword evidence="9" id="KW-1185">Reference proteome</keyword>
<evidence type="ECO:0000259" key="6">
    <source>
        <dbReference type="Pfam" id="PF08170"/>
    </source>
</evidence>
<dbReference type="InterPro" id="IPR009723">
    <property type="entry name" value="Pop1_N"/>
</dbReference>
<feature type="domain" description="POP1 C-terminal" evidence="7">
    <location>
        <begin position="709"/>
        <end position="884"/>
    </location>
</feature>
<sequence>MPPKKDSSESANQTKSSKRKDPRQSSSTGQNANKRVKMYDARSILTQNADAALKNGELDLQAFLKSREFEIKALEDGMQRSKRSRTQRAFQQVPRDLRRRTASHNVKKVPKRLQTRAAREMREDNTPTVNASKRKPGSSRGRIRAETAKRLGILATKKRAQKNGGEAGDVETRAARPKIRKNLLNDPPKPKSKFRKRQIHKTWLPTHMYHAKRARMTEPKKPLWRFAVPITSTEKSYRPTHRAGGVRGAVAWDMSYMSTISLEAPVENLEKVLKGVGVSDSGLWKDNGGKWMAGKRCWSGWLTRETKEMRVQMGPSTVIWCSSEQDSTNEADHMIKKKPMRRVFVRAHPAIFLETWTELLRLSKMQRPTVHVEDLRFEIGSINITGPGSTESLLGTLHPYDQSEGTQESHAKTFSSLAGVTNPGSLPANSVLAFSIMDPRLRYPPRPVTLPKSDDEESNFTLLKLLSTWPSDESTPSSALFDRNARFKASRLPSQKSINRRKGEAQPGAYPPVVPTDPSIPVMLFTSRTAPSAAAQGTWTLLAPWKCILPIWYGLMHYPLSSGGNPRFGGLDELRQIHFEHGTPWFPADYPGTNAGSAWEADAREKRKAEWDRRPKGKRVEWDSLDLGAGRKGEIGRGWACDFEKLLGLSPLPDSSNPADTTQDTDEASKIQPEKLVVEYALEHLTSKVFSKCLSAPDGEVPKSSATATVRITLVARGIANPCARIYRLPEASSPAESSTTSTPPATTREEWLSVLPTMSKSKPLPNLKSEAARNMGRVPLNVPVPQRIQLLAQSLLQNPPLTYPADKDGEEHPLVPGEEDLIGFVTTGEFNLAEGRGVAVGTVAVAKVLEALQRDGKKAGKEERLCIVRNAGEKVGRLARWEVV</sequence>
<dbReference type="EMBL" id="QGMK01000227">
    <property type="protein sequence ID" value="TVY83146.1"/>
    <property type="molecule type" value="Genomic_DNA"/>
</dbReference>